<gene>
    <name evidence="1" type="ORF">ACOLOM_LOCUS10617</name>
</gene>
<keyword evidence="2" id="KW-1185">Reference proteome</keyword>
<organism evidence="1 2">
    <name type="scientific">Acaulospora colombiana</name>
    <dbReference type="NCBI Taxonomy" id="27376"/>
    <lineage>
        <taxon>Eukaryota</taxon>
        <taxon>Fungi</taxon>
        <taxon>Fungi incertae sedis</taxon>
        <taxon>Mucoromycota</taxon>
        <taxon>Glomeromycotina</taxon>
        <taxon>Glomeromycetes</taxon>
        <taxon>Diversisporales</taxon>
        <taxon>Acaulosporaceae</taxon>
        <taxon>Acaulospora</taxon>
    </lineage>
</organism>
<reference evidence="1" key="1">
    <citation type="submission" date="2021-06" db="EMBL/GenBank/DDBJ databases">
        <authorList>
            <person name="Kallberg Y."/>
            <person name="Tangrot J."/>
            <person name="Rosling A."/>
        </authorList>
    </citation>
    <scope>NUCLEOTIDE SEQUENCE</scope>
    <source>
        <strain evidence="1">CL356</strain>
    </source>
</reference>
<evidence type="ECO:0000313" key="1">
    <source>
        <dbReference type="EMBL" id="CAG8709980.1"/>
    </source>
</evidence>
<accession>A0ACA9PHH4</accession>
<name>A0ACA9PHH4_9GLOM</name>
<proteinExistence type="predicted"/>
<dbReference type="Proteomes" id="UP000789525">
    <property type="component" value="Unassembled WGS sequence"/>
</dbReference>
<protein>
    <submittedName>
        <fullName evidence="1">447_t:CDS:1</fullName>
    </submittedName>
</protein>
<sequence length="376" mass="41293">KCLRGKCEISIMVSSYPLILKNNERTASVYSQGTSIISYNTYTSKSSSKSNRKHRRGDTAKFILIEKRSDQTPEQNSPRDTSSTVSSETESVVQKRRDEEYQSIGDTSKRGGINFSPLESVRSDLKDVVNVNKRGGVDFTPVIDDQEKQGERAEGGEHDSSDGSANGNGSILNDVIVTYGDYWDEDERATVLGNIGGDYSEDSSASHLQTDPKSRAAAQYTLSSAMVTTPHFPSTPSSPALVLTPVVDRKFVQSHSSISQYSQKSYLSSSTQRSRLLTLPSSPRDGFTPTFSSINLSKSVKPERTKGSNDYTVVAPRYQITQDDNDDSNTDTASVKTKSSKKLSNTMSFKQVNLFSNIKSSSGNNNNSHDNYDVWG</sequence>
<evidence type="ECO:0000313" key="2">
    <source>
        <dbReference type="Proteomes" id="UP000789525"/>
    </source>
</evidence>
<comment type="caution">
    <text evidence="1">The sequence shown here is derived from an EMBL/GenBank/DDBJ whole genome shotgun (WGS) entry which is preliminary data.</text>
</comment>
<dbReference type="EMBL" id="CAJVPT010035014">
    <property type="protein sequence ID" value="CAG8709980.1"/>
    <property type="molecule type" value="Genomic_DNA"/>
</dbReference>
<feature type="non-terminal residue" evidence="1">
    <location>
        <position position="1"/>
    </location>
</feature>